<keyword evidence="3" id="KW-0804">Transcription</keyword>
<name>A0A1W6CV04_9RHOB</name>
<keyword evidence="1" id="KW-0805">Transcription regulation</keyword>
<feature type="region of interest" description="Disordered" evidence="4">
    <location>
        <begin position="1"/>
        <end position="22"/>
    </location>
</feature>
<dbReference type="AlphaFoldDB" id="A0A1W6CV04"/>
<keyword evidence="7" id="KW-1185">Reference proteome</keyword>
<feature type="compositionally biased region" description="Polar residues" evidence="4">
    <location>
        <begin position="1"/>
        <end position="10"/>
    </location>
</feature>
<dbReference type="InterPro" id="IPR036390">
    <property type="entry name" value="WH_DNA-bd_sf"/>
</dbReference>
<dbReference type="KEGG" id="pcon:B0A89_02520"/>
<dbReference type="SMART" id="SM00345">
    <property type="entry name" value="HTH_GNTR"/>
    <property type="match status" value="1"/>
</dbReference>
<evidence type="ECO:0000256" key="4">
    <source>
        <dbReference type="SAM" id="MobiDB-lite"/>
    </source>
</evidence>
<gene>
    <name evidence="6" type="ORF">B0A89_02520</name>
</gene>
<dbReference type="GO" id="GO:0003700">
    <property type="term" value="F:DNA-binding transcription factor activity"/>
    <property type="evidence" value="ECO:0007669"/>
    <property type="project" value="InterPro"/>
</dbReference>
<dbReference type="SMART" id="SM00895">
    <property type="entry name" value="FCD"/>
    <property type="match status" value="1"/>
</dbReference>
<dbReference type="InterPro" id="IPR000524">
    <property type="entry name" value="Tscrpt_reg_HTH_GntR"/>
</dbReference>
<evidence type="ECO:0000256" key="3">
    <source>
        <dbReference type="ARBA" id="ARBA00023163"/>
    </source>
</evidence>
<dbReference type="Gene3D" id="1.20.120.530">
    <property type="entry name" value="GntR ligand-binding domain-like"/>
    <property type="match status" value="1"/>
</dbReference>
<evidence type="ECO:0000256" key="1">
    <source>
        <dbReference type="ARBA" id="ARBA00023015"/>
    </source>
</evidence>
<dbReference type="STRING" id="1945662.B0A89_02520"/>
<dbReference type="PANTHER" id="PTHR43537:SF51">
    <property type="entry name" value="HTH-TYPE TRANSCRIPTIONAL REGULATOR LGOR-RELATED"/>
    <property type="match status" value="1"/>
</dbReference>
<protein>
    <recommendedName>
        <fullName evidence="5">HTH gntR-type domain-containing protein</fullName>
    </recommendedName>
</protein>
<dbReference type="Gene3D" id="1.10.10.10">
    <property type="entry name" value="Winged helix-like DNA-binding domain superfamily/Winged helix DNA-binding domain"/>
    <property type="match status" value="1"/>
</dbReference>
<sequence length="340" mass="37258">MTMETTNSCPGRSGLSPEAPQGARARQPAYQLIAGQLLAAIDKGMIGPGSVLLESPIAAYFSVSRAPVRQALAMLEAAGRIARAEGRGLVVPGGRRRVFHPDEAALGPADLVRGPEAQEGRALYYRFERDLILHATQGRFRVNEFALGRSLNIGRQGARDLLMLAERNGIIERGDRNMWRVVRLDAARFDNLYELRKLLEPHAIAACAGHVDPAILDAMLARLDVAPADPDPEILDRLERDLHVDLIESTPNPEIFEGLRRTRSILVAGKHVQRALGRNPDAFTDEHRQILLALRDGDGRAAAGAMLSHLELSRLKAIERLAAYQPRLAADGVDWLRPDG</sequence>
<evidence type="ECO:0000313" key="6">
    <source>
        <dbReference type="EMBL" id="ARJ68681.1"/>
    </source>
</evidence>
<proteinExistence type="predicted"/>
<evidence type="ECO:0000256" key="2">
    <source>
        <dbReference type="ARBA" id="ARBA00023125"/>
    </source>
</evidence>
<reference evidence="6 7" key="1">
    <citation type="submission" date="2017-03" db="EMBL/GenBank/DDBJ databases">
        <title>Genome sequence of Paracoccus contaminans isolated from a water microcosm.</title>
        <authorList>
            <person name="Aurass P."/>
            <person name="Karste S."/>
            <person name="Trost E."/>
            <person name="Glaeser S.P."/>
            <person name="Kaempfer P."/>
            <person name="Flieger A."/>
        </authorList>
    </citation>
    <scope>NUCLEOTIDE SEQUENCE [LARGE SCALE GENOMIC DNA]</scope>
    <source>
        <strain evidence="7">RKI 16-01929T\LMG 29738T\CCM 8701T\CIP 111112T</strain>
    </source>
</reference>
<evidence type="ECO:0000259" key="5">
    <source>
        <dbReference type="PROSITE" id="PS50949"/>
    </source>
</evidence>
<dbReference type="PROSITE" id="PS50949">
    <property type="entry name" value="HTH_GNTR"/>
    <property type="match status" value="1"/>
</dbReference>
<dbReference type="InterPro" id="IPR011711">
    <property type="entry name" value="GntR_C"/>
</dbReference>
<dbReference type="Proteomes" id="UP000193017">
    <property type="component" value="Chromosome"/>
</dbReference>
<dbReference type="PANTHER" id="PTHR43537">
    <property type="entry name" value="TRANSCRIPTIONAL REGULATOR, GNTR FAMILY"/>
    <property type="match status" value="1"/>
</dbReference>
<accession>A0A1W6CV04</accession>
<keyword evidence="2" id="KW-0238">DNA-binding</keyword>
<feature type="domain" description="HTH gntR-type" evidence="5">
    <location>
        <begin position="27"/>
        <end position="94"/>
    </location>
</feature>
<dbReference type="SUPFAM" id="SSF48008">
    <property type="entry name" value="GntR ligand-binding domain-like"/>
    <property type="match status" value="1"/>
</dbReference>
<organism evidence="6 7">
    <name type="scientific">Paracoccus contaminans</name>
    <dbReference type="NCBI Taxonomy" id="1945662"/>
    <lineage>
        <taxon>Bacteria</taxon>
        <taxon>Pseudomonadati</taxon>
        <taxon>Pseudomonadota</taxon>
        <taxon>Alphaproteobacteria</taxon>
        <taxon>Rhodobacterales</taxon>
        <taxon>Paracoccaceae</taxon>
        <taxon>Paracoccus</taxon>
    </lineage>
</organism>
<dbReference type="GO" id="GO:0003677">
    <property type="term" value="F:DNA binding"/>
    <property type="evidence" value="ECO:0007669"/>
    <property type="project" value="UniProtKB-KW"/>
</dbReference>
<dbReference type="Pfam" id="PF00392">
    <property type="entry name" value="GntR"/>
    <property type="match status" value="1"/>
</dbReference>
<dbReference type="InterPro" id="IPR008920">
    <property type="entry name" value="TF_FadR/GntR_C"/>
</dbReference>
<evidence type="ECO:0000313" key="7">
    <source>
        <dbReference type="Proteomes" id="UP000193017"/>
    </source>
</evidence>
<dbReference type="Pfam" id="PF07729">
    <property type="entry name" value="FCD"/>
    <property type="match status" value="1"/>
</dbReference>
<dbReference type="InterPro" id="IPR036388">
    <property type="entry name" value="WH-like_DNA-bd_sf"/>
</dbReference>
<dbReference type="SUPFAM" id="SSF46785">
    <property type="entry name" value="Winged helix' DNA-binding domain"/>
    <property type="match status" value="1"/>
</dbReference>
<dbReference type="EMBL" id="CP020612">
    <property type="protein sequence ID" value="ARJ68681.1"/>
    <property type="molecule type" value="Genomic_DNA"/>
</dbReference>
<dbReference type="OrthoDB" id="8066003at2"/>